<dbReference type="AlphaFoldDB" id="A0A838ZMS6"/>
<dbReference type="InterPro" id="IPR036691">
    <property type="entry name" value="Endo/exonu/phosph_ase_sf"/>
</dbReference>
<dbReference type="Gene3D" id="3.60.10.10">
    <property type="entry name" value="Endonuclease/exonuclease/phosphatase"/>
    <property type="match status" value="1"/>
</dbReference>
<dbReference type="PANTHER" id="PTHR42834">
    <property type="entry name" value="ENDONUCLEASE/EXONUCLEASE/PHOSPHATASE FAMILY PROTEIN (AFU_ORTHOLOGUE AFUA_3G09210)"/>
    <property type="match status" value="1"/>
</dbReference>
<dbReference type="Pfam" id="PF19580">
    <property type="entry name" value="Exo_endo_phos_3"/>
    <property type="match status" value="1"/>
</dbReference>
<keyword evidence="3" id="KW-0378">Hydrolase</keyword>
<dbReference type="PANTHER" id="PTHR42834:SF1">
    <property type="entry name" value="ENDONUCLEASE_EXONUCLEASE_PHOSPHATASE FAMILY PROTEIN (AFU_ORTHOLOGUE AFUA_3G09210)"/>
    <property type="match status" value="1"/>
</dbReference>
<evidence type="ECO:0000256" key="1">
    <source>
        <dbReference type="SAM" id="SignalP"/>
    </source>
</evidence>
<keyword evidence="3" id="KW-0255">Endonuclease</keyword>
<keyword evidence="4" id="KW-1185">Reference proteome</keyword>
<dbReference type="EMBL" id="JACDZE010000001">
    <property type="protein sequence ID" value="MBA5629130.1"/>
    <property type="molecule type" value="Genomic_DNA"/>
</dbReference>
<keyword evidence="3" id="KW-0540">Nuclease</keyword>
<protein>
    <submittedName>
        <fullName evidence="3">Endonuclease</fullName>
    </submittedName>
</protein>
<dbReference type="RefSeq" id="WP_182042695.1">
    <property type="nucleotide sequence ID" value="NZ_JACDZE010000001.1"/>
</dbReference>
<gene>
    <name evidence="3" type="ORF">HU137_05020</name>
</gene>
<proteinExistence type="predicted"/>
<feature type="signal peptide" evidence="1">
    <location>
        <begin position="1"/>
        <end position="24"/>
    </location>
</feature>
<evidence type="ECO:0000259" key="2">
    <source>
        <dbReference type="Pfam" id="PF19580"/>
    </source>
</evidence>
<accession>A0A838ZMS6</accession>
<name>A0A838ZMS6_9FLAO</name>
<organism evidence="3 4">
    <name type="scientific">Moheibacter lacus</name>
    <dbReference type="NCBI Taxonomy" id="2745851"/>
    <lineage>
        <taxon>Bacteria</taxon>
        <taxon>Pseudomonadati</taxon>
        <taxon>Bacteroidota</taxon>
        <taxon>Flavobacteriia</taxon>
        <taxon>Flavobacteriales</taxon>
        <taxon>Weeksellaceae</taxon>
        <taxon>Moheibacter</taxon>
    </lineage>
</organism>
<feature type="domain" description="Endonuclease/exonuclease/phosphatase" evidence="2">
    <location>
        <begin position="100"/>
        <end position="397"/>
    </location>
</feature>
<keyword evidence="1" id="KW-0732">Signal</keyword>
<dbReference type="GO" id="GO:0004519">
    <property type="term" value="F:endonuclease activity"/>
    <property type="evidence" value="ECO:0007669"/>
    <property type="project" value="UniProtKB-KW"/>
</dbReference>
<dbReference type="SUPFAM" id="SSF56219">
    <property type="entry name" value="DNase I-like"/>
    <property type="match status" value="1"/>
</dbReference>
<feature type="chain" id="PRO_5032772145" evidence="1">
    <location>
        <begin position="25"/>
        <end position="402"/>
    </location>
</feature>
<evidence type="ECO:0000313" key="3">
    <source>
        <dbReference type="EMBL" id="MBA5629130.1"/>
    </source>
</evidence>
<reference evidence="3 4" key="1">
    <citation type="submission" date="2020-07" db="EMBL/GenBank/DDBJ databases">
        <title>Moheibacter lacus sp. nov., a member of the family Flavobacteriaceae isolated from freshwater lake sediment.</title>
        <authorList>
            <person name="Liu Y."/>
        </authorList>
    </citation>
    <scope>NUCLEOTIDE SEQUENCE [LARGE SCALE GENOMIC DNA]</scope>
    <source>
        <strain evidence="3 4">BDHS18</strain>
    </source>
</reference>
<sequence length="402" mass="45930">MYKINKTLTNLTFFFLLIVSSVNGQQNYQAATIGFYNVENLFDTGISVGYIDGTRSPEDPMYHISISEDEISNYEHEEFLGEFTYENVAGKKVIRPLILQKEEFSPSGKKVWNEEKYNQKLKNLAEVISELGRETTNDAPVIVGLCEIENFKTVEDLINQPLLKKYNYGIAHFNSFDARGVDVALIYQKSRFQVTKAKPYVIDIFENDGSRDYTRDILRVTGLLDGEEITFLVNHWPSRSGGEAASRPRRQKAAEVMKGIYDEIRAENPNAKIIAMGDFNDDPVSPSLDKTMGAISTKGKIKDGDIVNLMYTMFKNGNGTLAYRDSWNLFDQFLVTGTLMDKDKKFDSYKVYKTEIYSPEKLVQPDGQYKGYPYRMFSGDTFRAKGYSDHFPVYTVLLKELK</sequence>
<comment type="caution">
    <text evidence="3">The sequence shown here is derived from an EMBL/GenBank/DDBJ whole genome shotgun (WGS) entry which is preliminary data.</text>
</comment>
<dbReference type="Proteomes" id="UP000552241">
    <property type="component" value="Unassembled WGS sequence"/>
</dbReference>
<dbReference type="InterPro" id="IPR005135">
    <property type="entry name" value="Endo/exonuclease/phosphatase"/>
</dbReference>
<evidence type="ECO:0000313" key="4">
    <source>
        <dbReference type="Proteomes" id="UP000552241"/>
    </source>
</evidence>